<evidence type="ECO:0000259" key="4">
    <source>
        <dbReference type="Pfam" id="PF03328"/>
    </source>
</evidence>
<dbReference type="GO" id="GO:0005737">
    <property type="term" value="C:cytoplasm"/>
    <property type="evidence" value="ECO:0007669"/>
    <property type="project" value="TreeGrafter"/>
</dbReference>
<dbReference type="Proteomes" id="UP000231990">
    <property type="component" value="Unassembled WGS sequence"/>
</dbReference>
<keyword evidence="7" id="KW-1185">Reference proteome</keyword>
<dbReference type="PANTHER" id="PTHR30502:SF0">
    <property type="entry name" value="PHOSPHOENOLPYRUVATE CARBOXYLASE FAMILY PROTEIN"/>
    <property type="match status" value="1"/>
</dbReference>
<keyword evidence="3" id="KW-0456">Lyase</keyword>
<comment type="caution">
    <text evidence="6">The sequence shown here is derived from an EMBL/GenBank/DDBJ whole genome shotgun (WGS) entry which is preliminary data.</text>
</comment>
<accession>A0A2M9ZL50</accession>
<evidence type="ECO:0000313" key="5">
    <source>
        <dbReference type="EMBL" id="PJZ70304.1"/>
    </source>
</evidence>
<dbReference type="InterPro" id="IPR040442">
    <property type="entry name" value="Pyrv_kinase-like_dom_sf"/>
</dbReference>
<evidence type="ECO:0000256" key="3">
    <source>
        <dbReference type="ARBA" id="ARBA00023239"/>
    </source>
</evidence>
<dbReference type="InterPro" id="IPR050251">
    <property type="entry name" value="HpcH-HpaI_aldolase"/>
</dbReference>
<dbReference type="Gene3D" id="3.20.20.60">
    <property type="entry name" value="Phosphoenolpyruvate-binding domains"/>
    <property type="match status" value="1"/>
</dbReference>
<dbReference type="InterPro" id="IPR015813">
    <property type="entry name" value="Pyrv/PenolPyrv_kinase-like_dom"/>
</dbReference>
<reference evidence="7 8" key="1">
    <citation type="submission" date="2017-07" db="EMBL/GenBank/DDBJ databases">
        <title>Leptospira spp. isolated from tropical soils.</title>
        <authorList>
            <person name="Thibeaux R."/>
            <person name="Iraola G."/>
            <person name="Ferres I."/>
            <person name="Bierque E."/>
            <person name="Girault D."/>
            <person name="Soupe-Gilbert M.-E."/>
            <person name="Picardeau M."/>
            <person name="Goarant C."/>
        </authorList>
    </citation>
    <scope>NUCLEOTIDE SEQUENCE [LARGE SCALE GENOMIC DNA]</scope>
    <source>
        <strain evidence="6 8">FH1-B-B1</strain>
        <strain evidence="5 7">FH1-B-C1</strain>
    </source>
</reference>
<organism evidence="6 8">
    <name type="scientific">Leptospira perolatii</name>
    <dbReference type="NCBI Taxonomy" id="2023191"/>
    <lineage>
        <taxon>Bacteria</taxon>
        <taxon>Pseudomonadati</taxon>
        <taxon>Spirochaetota</taxon>
        <taxon>Spirochaetia</taxon>
        <taxon>Leptospirales</taxon>
        <taxon>Leptospiraceae</taxon>
        <taxon>Leptospira</taxon>
    </lineage>
</organism>
<feature type="domain" description="HpcH/HpaI aldolase/citrate lyase" evidence="4">
    <location>
        <begin position="18"/>
        <end position="238"/>
    </location>
</feature>
<sequence length="255" mass="28036">MKSKEIRQKLAEGEVTYGTWMQIPHPAVAEILSASGFEWVAIDLEHGQVSPGLLPDLFRAIELSGACPFARVARNHPKDIKQALDAGAKGIIVPMVETKEDANNMIIWSQYPPDGKRGVGFSRANVFGLNFPEYSNLINKEIVMVAQIEHINAVKNLKDILSTGRLDAIMIGPYDLSGSMGLTGKFEHPDFLKVISTILAETKRQNVACGFHIIHPNEDSIGKVVSDGYRFIALGTDAVYLWSSATDTMQKAKKK</sequence>
<proteinExistence type="inferred from homology"/>
<dbReference type="GO" id="GO:0016832">
    <property type="term" value="F:aldehyde-lyase activity"/>
    <property type="evidence" value="ECO:0007669"/>
    <property type="project" value="TreeGrafter"/>
</dbReference>
<dbReference type="EMBL" id="NPDZ01000007">
    <property type="protein sequence ID" value="PJZ72812.1"/>
    <property type="molecule type" value="Genomic_DNA"/>
</dbReference>
<dbReference type="SUPFAM" id="SSF51621">
    <property type="entry name" value="Phosphoenolpyruvate/pyruvate domain"/>
    <property type="match status" value="1"/>
</dbReference>
<protein>
    <submittedName>
        <fullName evidence="6">2,4-dihydroxyhept-2-ene-1,7-dioic acid aldolase</fullName>
    </submittedName>
</protein>
<dbReference type="Proteomes" id="UP000231962">
    <property type="component" value="Unassembled WGS sequence"/>
</dbReference>
<keyword evidence="2" id="KW-0479">Metal-binding</keyword>
<comment type="similarity">
    <text evidence="1">Belongs to the HpcH/HpaI aldolase family.</text>
</comment>
<dbReference type="Pfam" id="PF03328">
    <property type="entry name" value="HpcH_HpaI"/>
    <property type="match status" value="1"/>
</dbReference>
<dbReference type="RefSeq" id="WP_100713266.1">
    <property type="nucleotide sequence ID" value="NZ_NPDY01000004.1"/>
</dbReference>
<name>A0A2M9ZL50_9LEPT</name>
<evidence type="ECO:0000313" key="6">
    <source>
        <dbReference type="EMBL" id="PJZ72812.1"/>
    </source>
</evidence>
<dbReference type="InterPro" id="IPR005000">
    <property type="entry name" value="Aldolase/citrate-lyase_domain"/>
</dbReference>
<dbReference type="AlphaFoldDB" id="A0A2M9ZL50"/>
<dbReference type="EMBL" id="NPDY01000004">
    <property type="protein sequence ID" value="PJZ70304.1"/>
    <property type="molecule type" value="Genomic_DNA"/>
</dbReference>
<dbReference type="PANTHER" id="PTHR30502">
    <property type="entry name" value="2-KETO-3-DEOXY-L-RHAMNONATE ALDOLASE"/>
    <property type="match status" value="1"/>
</dbReference>
<gene>
    <name evidence="5" type="ORF">CH360_06800</name>
    <name evidence="6" type="ORF">CH373_12170</name>
</gene>
<dbReference type="GO" id="GO:0046872">
    <property type="term" value="F:metal ion binding"/>
    <property type="evidence" value="ECO:0007669"/>
    <property type="project" value="UniProtKB-KW"/>
</dbReference>
<evidence type="ECO:0000313" key="8">
    <source>
        <dbReference type="Proteomes" id="UP000231990"/>
    </source>
</evidence>
<evidence type="ECO:0000256" key="1">
    <source>
        <dbReference type="ARBA" id="ARBA00005568"/>
    </source>
</evidence>
<dbReference type="OrthoDB" id="86160at2"/>
<evidence type="ECO:0000256" key="2">
    <source>
        <dbReference type="ARBA" id="ARBA00022723"/>
    </source>
</evidence>
<evidence type="ECO:0000313" key="7">
    <source>
        <dbReference type="Proteomes" id="UP000231962"/>
    </source>
</evidence>